<comment type="caution">
    <text evidence="2">The sequence shown here is derived from an EMBL/GenBank/DDBJ whole genome shotgun (WGS) entry which is preliminary data.</text>
</comment>
<feature type="region of interest" description="Disordered" evidence="1">
    <location>
        <begin position="34"/>
        <end position="53"/>
    </location>
</feature>
<dbReference type="EMBL" id="JAKWBI020000092">
    <property type="protein sequence ID" value="KAJ2903073.1"/>
    <property type="molecule type" value="Genomic_DNA"/>
</dbReference>
<feature type="region of interest" description="Disordered" evidence="1">
    <location>
        <begin position="1389"/>
        <end position="1417"/>
    </location>
</feature>
<reference evidence="2" key="1">
    <citation type="submission" date="2022-07" db="EMBL/GenBank/DDBJ databases">
        <title>Draft genome sequence of Zalerion maritima ATCC 34329, a (micro)plastics degrading marine fungus.</title>
        <authorList>
            <person name="Paco A."/>
            <person name="Goncalves M.F.M."/>
            <person name="Rocha-Santos T.A.P."/>
            <person name="Alves A."/>
        </authorList>
    </citation>
    <scope>NUCLEOTIDE SEQUENCE</scope>
    <source>
        <strain evidence="2">ATCC 34329</strain>
    </source>
</reference>
<protein>
    <submittedName>
        <fullName evidence="2">Uncharacterized protein</fullName>
    </submittedName>
</protein>
<organism evidence="2 3">
    <name type="scientific">Zalerion maritima</name>
    <dbReference type="NCBI Taxonomy" id="339359"/>
    <lineage>
        <taxon>Eukaryota</taxon>
        <taxon>Fungi</taxon>
        <taxon>Dikarya</taxon>
        <taxon>Ascomycota</taxon>
        <taxon>Pezizomycotina</taxon>
        <taxon>Sordariomycetes</taxon>
        <taxon>Lulworthiomycetidae</taxon>
        <taxon>Lulworthiales</taxon>
        <taxon>Lulworthiaceae</taxon>
        <taxon>Zalerion</taxon>
    </lineage>
</organism>
<dbReference type="Proteomes" id="UP001201980">
    <property type="component" value="Unassembled WGS sequence"/>
</dbReference>
<sequence length="1417" mass="160540">MKATTDVGLCPKNAFARTSCGARDVRQNEDRYFTPTSQKGYSTQTSYPAMDPRPWILSHDSLEDMVENGGDGRRPPAPDPHAWGRQYLNRPIIFNSLSTDERYGAGGADGVPLNLMVDEPEWEELGPRTYVKYIPRFTHPNFNDKNSTSLGPTGQPGVQRTPWNMLLGIRPAILPQDSVKNPTEYARRFGIFPGRMDGRSLMSPVRSRADLGDILRMNTNQIRDARDCLVGEARDRETRGDSSGLGLSDLKSHFAEIDEHLFNLSWQQLRLGGLTTREVIDYGIWNPWDNSVGFDLNNETNPLLAREKWEDASWRGGHPDYPKFFYNIAGHRGHWDARNNDLVWNALQAPIKMVTQFLKSPSPIFDAMLDFYCYDKLDEEVDTRRPHELTDPSRSHFVWMVRRNRPPREEMLPSLRSAFDEGLPFRQWVEEILSDRIVWGIRSDSLYDEGSEDIYSSGVTYQPTAVIPKIRVYLSADTMWPLLHPGFTTAEKASASTLIATTILHELCHAIVNAWKCLFRGEEFLKYFDTPVRRHIGTLISTDLVPPPNARYEPFLENVSWAEAGGLMEGETWGGSVKDGYNSVVKETGILPHFKLQGMLRVFIESLSYPHFDPSNPNLANYRPGYVRQFDFVFQMVPYAWAARFCRQEFFEAATQKYGHYIYKAMGPLPFIPTGVAGLVNPVGLFTLVDTDWSRAVLTALSRGHYYCTYMWIAVLVQEGEQARFLDSMWLGMACTWPDGIGTELNTDFAAGLKAAQACLRAILTHVTYMKLPRLSRRMVFQSVSKALLPFAPDHAPLGTGRGKGISLAQYPMGIEEALKDYDIHQQSEFQGLLGHIIPLLMETERYFVRLANIFSTIVGDYLRLDPDDRADMHHGQLDDGSEPTSQNRGIKFWLQMMEGAHFALTQFMSLHGAIGLAIPEVDEFFGPARLPETLQTIGICAQAASPHSIGITVDSLSTNKWLSEHLPRVPSGHRRKRSDLWKSLALREMRTMVPDARDKMRWFFKVNVDILDAAGGQIPEELDAPNPNAGLVGMMGTAFRDIGKDRQPLESKVADTIFGRVVLTEDMPQSRKRSRSMLQRGQEHDAGMALRNILTDEDLKSEHFFQNHVSLKGEEMNVFQPHTMKPDNPQRIKMMDRLGAQNDRQGQKPIANPREMMQGVLEDDGEFITKMRMGVETALKPPDGARSDQDWARDVADDEFDNDNPNGSNRKCLLQVMGSFEGLWNKPVEYEPPPALRPLTNGQASEFVVPKKYEYRMEKGKKERMQESLLRMQYSHNEGFANIPPPPKSSATAHEWWVKLCTRKPLPQEQVIPEGEMGVLHDPIGAGYASGVKFGTGEQRANSEWNIAPFGTVQTTKRITTGDLRHKGVEVTDRVENMLTPASYFEEKFPRDMPPERQMDNGIGIDKRYGNNLPRE</sequence>
<keyword evidence="3" id="KW-1185">Reference proteome</keyword>
<evidence type="ECO:0000313" key="3">
    <source>
        <dbReference type="Proteomes" id="UP001201980"/>
    </source>
</evidence>
<feature type="compositionally biased region" description="Polar residues" evidence="1">
    <location>
        <begin position="34"/>
        <end position="47"/>
    </location>
</feature>
<name>A0AAD5WSG6_9PEZI</name>
<accession>A0AAD5WSG6</accession>
<gene>
    <name evidence="2" type="ORF">MKZ38_010494</name>
</gene>
<proteinExistence type="predicted"/>
<evidence type="ECO:0000256" key="1">
    <source>
        <dbReference type="SAM" id="MobiDB-lite"/>
    </source>
</evidence>
<evidence type="ECO:0000313" key="2">
    <source>
        <dbReference type="EMBL" id="KAJ2903073.1"/>
    </source>
</evidence>